<evidence type="ECO:0000256" key="2">
    <source>
        <dbReference type="ARBA" id="ARBA00022603"/>
    </source>
</evidence>
<feature type="compositionally biased region" description="Gly residues" evidence="7">
    <location>
        <begin position="9"/>
        <end position="39"/>
    </location>
</feature>
<dbReference type="Proteomes" id="UP001499841">
    <property type="component" value="Unassembled WGS sequence"/>
</dbReference>
<evidence type="ECO:0000259" key="8">
    <source>
        <dbReference type="PROSITE" id="PS51686"/>
    </source>
</evidence>
<evidence type="ECO:0000256" key="7">
    <source>
        <dbReference type="SAM" id="MobiDB-lite"/>
    </source>
</evidence>
<evidence type="ECO:0000256" key="5">
    <source>
        <dbReference type="ARBA" id="ARBA00022884"/>
    </source>
</evidence>
<keyword evidence="3 6" id="KW-0808">Transferase</keyword>
<dbReference type="PROSITE" id="PS51686">
    <property type="entry name" value="SAM_MT_RSMB_NOP"/>
    <property type="match status" value="1"/>
</dbReference>
<gene>
    <name evidence="9" type="ORF">GCM10022262_41300</name>
</gene>
<dbReference type="Gene3D" id="3.40.50.150">
    <property type="entry name" value="Vaccinia Virus protein VP39"/>
    <property type="match status" value="1"/>
</dbReference>
<evidence type="ECO:0000256" key="4">
    <source>
        <dbReference type="ARBA" id="ARBA00022691"/>
    </source>
</evidence>
<evidence type="ECO:0000256" key="3">
    <source>
        <dbReference type="ARBA" id="ARBA00022679"/>
    </source>
</evidence>
<evidence type="ECO:0000256" key="6">
    <source>
        <dbReference type="PROSITE-ProRule" id="PRU01023"/>
    </source>
</evidence>
<accession>A0ABP6UQJ2</accession>
<feature type="active site" description="Nucleophile" evidence="6">
    <location>
        <position position="508"/>
    </location>
</feature>
<feature type="region of interest" description="Disordered" evidence="7">
    <location>
        <begin position="331"/>
        <end position="375"/>
    </location>
</feature>
<keyword evidence="5 6" id="KW-0694">RNA-binding</keyword>
<reference evidence="10" key="1">
    <citation type="journal article" date="2019" name="Int. J. Syst. Evol. Microbiol.">
        <title>The Global Catalogue of Microorganisms (GCM) 10K type strain sequencing project: providing services to taxonomists for standard genome sequencing and annotation.</title>
        <authorList>
            <consortium name="The Broad Institute Genomics Platform"/>
            <consortium name="The Broad Institute Genome Sequencing Center for Infectious Disease"/>
            <person name="Wu L."/>
            <person name="Ma J."/>
        </authorList>
    </citation>
    <scope>NUCLEOTIDE SEQUENCE [LARGE SCALE GENOMIC DNA]</scope>
    <source>
        <strain evidence="10">JCM 17459</strain>
    </source>
</reference>
<dbReference type="EMBL" id="BAABBA010000042">
    <property type="protein sequence ID" value="GAA3513148.1"/>
    <property type="molecule type" value="Genomic_DNA"/>
</dbReference>
<dbReference type="InterPro" id="IPR049560">
    <property type="entry name" value="MeTrfase_RsmB-F_NOP2_cat"/>
</dbReference>
<dbReference type="InterPro" id="IPR023267">
    <property type="entry name" value="RCMT"/>
</dbReference>
<dbReference type="PRINTS" id="PR02008">
    <property type="entry name" value="RCMTFAMILY"/>
</dbReference>
<dbReference type="PANTHER" id="PTHR22807:SF53">
    <property type="entry name" value="RIBOSOMAL RNA SMALL SUBUNIT METHYLTRANSFERASE B-RELATED"/>
    <property type="match status" value="1"/>
</dbReference>
<dbReference type="Gene3D" id="1.10.940.10">
    <property type="entry name" value="NusB-like"/>
    <property type="match status" value="1"/>
</dbReference>
<dbReference type="Pfam" id="PF01189">
    <property type="entry name" value="Methyltr_RsmB-F"/>
    <property type="match status" value="1"/>
</dbReference>
<dbReference type="InterPro" id="IPR018314">
    <property type="entry name" value="RsmB/NOL1/NOP2-like_CS"/>
</dbReference>
<name>A0ABP6UQJ2_9MICO</name>
<keyword evidence="4 6" id="KW-0949">S-adenosyl-L-methionine</keyword>
<dbReference type="InterPro" id="IPR035926">
    <property type="entry name" value="NusB-like_sf"/>
</dbReference>
<keyword evidence="2 6" id="KW-0489">Methyltransferase</keyword>
<dbReference type="PROSITE" id="PS01153">
    <property type="entry name" value="NOL1_NOP2_SUN"/>
    <property type="match status" value="1"/>
</dbReference>
<sequence length="575" mass="59826">MSPADSGSRGSGRGDGGSRGAGRADGGARGTGRGDGGPRASGSGPRRQGPGRGSDQSRPRRRRPKVDAPRLAAYEVLRQVAGSDAYANLVLPNLLRDRDITGRDAGFATELAYGTLRLQGRYDAVLSQCTNGRPLSALDPEVLDLLRLGAHQILGMRVPAHAAVSETVALTRTVAGPAPAGLVNAVLRAVARTDLAGWLERIGEVADPDGTNQVARLSATTSHPEWITRALRQSLLADGRPADELGDLLDADNEPPRVTLVARPGLVAPQDLAEEIARESGQTAVPGRWSPFALVAAGGDPSRLPSVRRARAGAQDEGSQLVALALAAAPLAPPDEGEQRPTAGVDDADRATARQAGESPSGADQPHLSQAGERPAGDRAWLDLCAGPGGKAALLGALAHERGATLLANEVAPHRAGLVRGSVSAVPDGTVQVRVGDGRDLGEEMPGRFDRVLVDAPCTGLGALRRRPESRWRRTPADLTQLGALQRSLLASAVEATRVGGVVAYVTCSPHLAETRTVVEDALRRLGDVELLDAAAVVRSIAVTEPPGLGDGPFVQLWPHAHGTDAMFLALLRRT</sequence>
<evidence type="ECO:0000313" key="10">
    <source>
        <dbReference type="Proteomes" id="UP001499841"/>
    </source>
</evidence>
<comment type="similarity">
    <text evidence="1 6">Belongs to the class I-like SAM-binding methyltransferase superfamily. RsmB/NOP family.</text>
</comment>
<dbReference type="SUPFAM" id="SSF53335">
    <property type="entry name" value="S-adenosyl-L-methionine-dependent methyltransferases"/>
    <property type="match status" value="1"/>
</dbReference>
<feature type="compositionally biased region" description="Low complexity" evidence="7">
    <location>
        <begin position="40"/>
        <end position="56"/>
    </location>
</feature>
<feature type="binding site" evidence="6">
    <location>
        <position position="455"/>
    </location>
    <ligand>
        <name>S-adenosyl-L-methionine</name>
        <dbReference type="ChEBI" id="CHEBI:59789"/>
    </ligand>
</feature>
<feature type="binding site" evidence="6">
    <location>
        <position position="410"/>
    </location>
    <ligand>
        <name>S-adenosyl-L-methionine</name>
        <dbReference type="ChEBI" id="CHEBI:59789"/>
    </ligand>
</feature>
<dbReference type="RefSeq" id="WP_345045477.1">
    <property type="nucleotide sequence ID" value="NZ_BAABBA010000042.1"/>
</dbReference>
<proteinExistence type="inferred from homology"/>
<dbReference type="InterPro" id="IPR006027">
    <property type="entry name" value="NusB_RsmB_TIM44"/>
</dbReference>
<dbReference type="SUPFAM" id="SSF48013">
    <property type="entry name" value="NusB-like"/>
    <property type="match status" value="1"/>
</dbReference>
<evidence type="ECO:0000313" key="9">
    <source>
        <dbReference type="EMBL" id="GAA3513148.1"/>
    </source>
</evidence>
<dbReference type="PANTHER" id="PTHR22807">
    <property type="entry name" value="NOP2 YEAST -RELATED NOL1/NOP2/FMU SUN DOMAIN-CONTAINING"/>
    <property type="match status" value="1"/>
</dbReference>
<dbReference type="Pfam" id="PF01029">
    <property type="entry name" value="NusB"/>
    <property type="match status" value="1"/>
</dbReference>
<feature type="region of interest" description="Disordered" evidence="7">
    <location>
        <begin position="1"/>
        <end position="68"/>
    </location>
</feature>
<feature type="binding site" evidence="6">
    <location>
        <position position="437"/>
    </location>
    <ligand>
        <name>S-adenosyl-L-methionine</name>
        <dbReference type="ChEBI" id="CHEBI:59789"/>
    </ligand>
</feature>
<feature type="region of interest" description="Disordered" evidence="7">
    <location>
        <begin position="296"/>
        <end position="315"/>
    </location>
</feature>
<dbReference type="InterPro" id="IPR001678">
    <property type="entry name" value="MeTrfase_RsmB-F_NOP2_dom"/>
</dbReference>
<feature type="domain" description="SAM-dependent MTase RsmB/NOP-type" evidence="8">
    <location>
        <begin position="293"/>
        <end position="575"/>
    </location>
</feature>
<evidence type="ECO:0000256" key="1">
    <source>
        <dbReference type="ARBA" id="ARBA00007494"/>
    </source>
</evidence>
<comment type="caution">
    <text evidence="9">The sequence shown here is derived from an EMBL/GenBank/DDBJ whole genome shotgun (WGS) entry which is preliminary data.</text>
</comment>
<organism evidence="9 10">
    <name type="scientific">Georgenia daeguensis</name>
    <dbReference type="NCBI Taxonomy" id="908355"/>
    <lineage>
        <taxon>Bacteria</taxon>
        <taxon>Bacillati</taxon>
        <taxon>Actinomycetota</taxon>
        <taxon>Actinomycetes</taxon>
        <taxon>Micrococcales</taxon>
        <taxon>Bogoriellaceae</taxon>
        <taxon>Georgenia</taxon>
    </lineage>
</organism>
<dbReference type="InterPro" id="IPR029063">
    <property type="entry name" value="SAM-dependent_MTases_sf"/>
</dbReference>
<dbReference type="CDD" id="cd02440">
    <property type="entry name" value="AdoMet_MTases"/>
    <property type="match status" value="1"/>
</dbReference>
<feature type="binding site" evidence="6">
    <location>
        <begin position="385"/>
        <end position="391"/>
    </location>
    <ligand>
        <name>S-adenosyl-L-methionine</name>
        <dbReference type="ChEBI" id="CHEBI:59789"/>
    </ligand>
</feature>
<keyword evidence="10" id="KW-1185">Reference proteome</keyword>
<protein>
    <submittedName>
        <fullName evidence="9">Transcription antitermination factor NusB</fullName>
    </submittedName>
</protein>